<evidence type="ECO:0000313" key="1">
    <source>
        <dbReference type="EMBL" id="MVO08554.1"/>
    </source>
</evidence>
<proteinExistence type="predicted"/>
<keyword evidence="2" id="KW-1185">Reference proteome</keyword>
<gene>
    <name evidence="1" type="ORF">GOQ30_05185</name>
</gene>
<dbReference type="RefSeq" id="WP_140996953.1">
    <property type="nucleotide sequence ID" value="NZ_VDCZ01000003.1"/>
</dbReference>
<organism evidence="1 2">
    <name type="scientific">Flavobacterium profundi</name>
    <dbReference type="NCBI Taxonomy" id="1774945"/>
    <lineage>
        <taxon>Bacteria</taxon>
        <taxon>Pseudomonadati</taxon>
        <taxon>Bacteroidota</taxon>
        <taxon>Flavobacteriia</taxon>
        <taxon>Flavobacteriales</taxon>
        <taxon>Flavobacteriaceae</taxon>
        <taxon>Flavobacterium</taxon>
    </lineage>
</organism>
<sequence length="211" mass="25003">MSKLDASNFKYLDFYHDNVFEFILTQIYNCYNKMLNDYSLIENNENLIRNGLYKNYLENNEIREELQLTPYLFDTEVELYNDDDLVKGRTDIKVYNAIERTKNTDAYYIIECKRIDGSNGLNDKYISNGINRFIENEKYPSFKKVNGMIGFVVNPIDIEQNTKNFSDLKFHQFINNFNYSYISNHTTTNSNNITLYHLMLDYSSKINTSSN</sequence>
<accession>A0A6I4IG18</accession>
<protein>
    <submittedName>
        <fullName evidence="1">Uncharacterized protein</fullName>
    </submittedName>
</protein>
<dbReference type="OrthoDB" id="1095187at2"/>
<reference evidence="2" key="1">
    <citation type="submission" date="2019-05" db="EMBL/GenBank/DDBJ databases">
        <title>Flavobacterium profundi sp. nov., isolated from a deep-sea seamount.</title>
        <authorList>
            <person name="Zhang D.-C."/>
        </authorList>
    </citation>
    <scope>NUCLEOTIDE SEQUENCE [LARGE SCALE GENOMIC DNA]</scope>
    <source>
        <strain evidence="2">TP390</strain>
    </source>
</reference>
<name>A0A6I4IG18_9FLAO</name>
<dbReference type="EMBL" id="WQLW01000003">
    <property type="protein sequence ID" value="MVO08554.1"/>
    <property type="molecule type" value="Genomic_DNA"/>
</dbReference>
<evidence type="ECO:0000313" key="2">
    <source>
        <dbReference type="Proteomes" id="UP000431264"/>
    </source>
</evidence>
<dbReference type="Proteomes" id="UP000431264">
    <property type="component" value="Unassembled WGS sequence"/>
</dbReference>
<comment type="caution">
    <text evidence="1">The sequence shown here is derived from an EMBL/GenBank/DDBJ whole genome shotgun (WGS) entry which is preliminary data.</text>
</comment>
<dbReference type="AlphaFoldDB" id="A0A6I4IG18"/>